<evidence type="ECO:0000313" key="1">
    <source>
        <dbReference type="EMBL" id="KAH9826294.1"/>
    </source>
</evidence>
<reference evidence="1 2" key="1">
    <citation type="journal article" date="2018" name="IMA Fungus">
        <title>IMA Genome-F 10: Nine draft genome sequences of Claviceps purpurea s.lat., including C. arundinis, C. humidiphila, and C. cf. spartinae, pseudomolecules for the pitch canker pathogen Fusarium circinatum, draft genome of Davidsoniella eucalypti, Grosmannia galeiformis, Quambalaria eucalypti, and Teratosphaeria destructans.</title>
        <authorList>
            <person name="Wingfield B.D."/>
            <person name="Liu M."/>
            <person name="Nguyen H.D."/>
            <person name="Lane F.A."/>
            <person name="Morgan S.W."/>
            <person name="De Vos L."/>
            <person name="Wilken P.M."/>
            <person name="Duong T.A."/>
            <person name="Aylward J."/>
            <person name="Coetzee M.P."/>
            <person name="Dadej K."/>
            <person name="De Beer Z.W."/>
            <person name="Findlay W."/>
            <person name="Havenga M."/>
            <person name="Kolarik M."/>
            <person name="Menzies J.G."/>
            <person name="Naidoo K."/>
            <person name="Pochopski O."/>
            <person name="Shoukouhi P."/>
            <person name="Santana Q.C."/>
            <person name="Seifert K.A."/>
            <person name="Soal N."/>
            <person name="Steenkamp E.T."/>
            <person name="Tatham C.T."/>
            <person name="van der Nest M.A."/>
            <person name="Wingfield M.J."/>
        </authorList>
    </citation>
    <scope>NUCLEOTIDE SEQUENCE [LARGE SCALE GENOMIC DNA]</scope>
    <source>
        <strain evidence="1">CMW44962</strain>
    </source>
</reference>
<reference evidence="1 2" key="2">
    <citation type="journal article" date="2021" name="Curr. Genet.">
        <title>Genetic response to nitrogen starvation in the aggressive Eucalyptus foliar pathogen Teratosphaeria destructans.</title>
        <authorList>
            <person name="Havenga M."/>
            <person name="Wingfield B.D."/>
            <person name="Wingfield M.J."/>
            <person name="Dreyer L.L."/>
            <person name="Roets F."/>
            <person name="Aylward J."/>
        </authorList>
    </citation>
    <scope>NUCLEOTIDE SEQUENCE [LARGE SCALE GENOMIC DNA]</scope>
    <source>
        <strain evidence="1">CMW44962</strain>
    </source>
</reference>
<sequence length="78" mass="9202">MLYTHEKGSKVQIFTDNGLSMFCHGSHCYRNQYCRIYVWYRDEESKIHDGSYELPAYGSCCFLPQGYIESATLYEYGF</sequence>
<dbReference type="OrthoDB" id="10442290at2759"/>
<evidence type="ECO:0000313" key="2">
    <source>
        <dbReference type="Proteomes" id="UP001138500"/>
    </source>
</evidence>
<dbReference type="AlphaFoldDB" id="A0A9W7SPF8"/>
<gene>
    <name evidence="1" type="ORF">Tdes44962_MAKER03554</name>
</gene>
<comment type="caution">
    <text evidence="1">The sequence shown here is derived from an EMBL/GenBank/DDBJ whole genome shotgun (WGS) entry which is preliminary data.</text>
</comment>
<protein>
    <submittedName>
        <fullName evidence="1">Uncharacterized protein</fullName>
    </submittedName>
</protein>
<accession>A0A9W7SPF8</accession>
<organism evidence="1 2">
    <name type="scientific">Teratosphaeria destructans</name>
    <dbReference type="NCBI Taxonomy" id="418781"/>
    <lineage>
        <taxon>Eukaryota</taxon>
        <taxon>Fungi</taxon>
        <taxon>Dikarya</taxon>
        <taxon>Ascomycota</taxon>
        <taxon>Pezizomycotina</taxon>
        <taxon>Dothideomycetes</taxon>
        <taxon>Dothideomycetidae</taxon>
        <taxon>Mycosphaerellales</taxon>
        <taxon>Teratosphaeriaceae</taxon>
        <taxon>Teratosphaeria</taxon>
    </lineage>
</organism>
<proteinExistence type="predicted"/>
<dbReference type="Proteomes" id="UP001138500">
    <property type="component" value="Unassembled WGS sequence"/>
</dbReference>
<dbReference type="EMBL" id="RIBY02002001">
    <property type="protein sequence ID" value="KAH9826294.1"/>
    <property type="molecule type" value="Genomic_DNA"/>
</dbReference>
<name>A0A9W7SPF8_9PEZI</name>
<keyword evidence="2" id="KW-1185">Reference proteome</keyword>